<dbReference type="EMBL" id="OZ035823">
    <property type="protein sequence ID" value="CAL1568917.1"/>
    <property type="molecule type" value="Genomic_DNA"/>
</dbReference>
<organism evidence="2 3">
    <name type="scientific">Knipowitschia caucasica</name>
    <name type="common">Caucasian dwarf goby</name>
    <name type="synonym">Pomatoschistus caucasicus</name>
    <dbReference type="NCBI Taxonomy" id="637954"/>
    <lineage>
        <taxon>Eukaryota</taxon>
        <taxon>Metazoa</taxon>
        <taxon>Chordata</taxon>
        <taxon>Craniata</taxon>
        <taxon>Vertebrata</taxon>
        <taxon>Euteleostomi</taxon>
        <taxon>Actinopterygii</taxon>
        <taxon>Neopterygii</taxon>
        <taxon>Teleostei</taxon>
        <taxon>Neoteleostei</taxon>
        <taxon>Acanthomorphata</taxon>
        <taxon>Gobiaria</taxon>
        <taxon>Gobiiformes</taxon>
        <taxon>Gobioidei</taxon>
        <taxon>Gobiidae</taxon>
        <taxon>Gobiinae</taxon>
        <taxon>Knipowitschia</taxon>
    </lineage>
</organism>
<accession>A0AAV2IZ30</accession>
<keyword evidence="1" id="KW-0677">Repeat</keyword>
<dbReference type="AlphaFoldDB" id="A0AAV2IZ30"/>
<evidence type="ECO:0000313" key="2">
    <source>
        <dbReference type="EMBL" id="CAL1568917.1"/>
    </source>
</evidence>
<proteinExistence type="predicted"/>
<keyword evidence="3" id="KW-1185">Reference proteome</keyword>
<dbReference type="InterPro" id="IPR052849">
    <property type="entry name" value="MORN_repeat_protein"/>
</dbReference>
<dbReference type="SMART" id="SM00698">
    <property type="entry name" value="MORN"/>
    <property type="match status" value="3"/>
</dbReference>
<dbReference type="InterPro" id="IPR003409">
    <property type="entry name" value="MORN"/>
</dbReference>
<evidence type="ECO:0008006" key="4">
    <source>
        <dbReference type="Google" id="ProtNLM"/>
    </source>
</evidence>
<gene>
    <name evidence="2" type="ORF">KC01_LOCUS1445</name>
</gene>
<name>A0AAV2IZ30_KNICA</name>
<dbReference type="Gene3D" id="2.20.110.10">
    <property type="entry name" value="Histone H3 K4-specific methyltransferase SET7/9 N-terminal domain"/>
    <property type="match status" value="2"/>
</dbReference>
<evidence type="ECO:0000256" key="1">
    <source>
        <dbReference type="ARBA" id="ARBA00022737"/>
    </source>
</evidence>
<protein>
    <recommendedName>
        <fullName evidence="4">MORN repeat-containing protein 2</fullName>
    </recommendedName>
</protein>
<dbReference type="Proteomes" id="UP001497482">
    <property type="component" value="Chromosome 1"/>
</dbReference>
<sequence length="152" mass="16617">METQSASSFCPLRAHRFKMSGIQEVSVSYIFPNGDKYEGQCCRSASGAMVRGGTGRHISAAGVIYSGEWCEDKMSGTGTLQLPTGAHYEGEFKDSMFHGTGKYTFPDGSHYSGHFNQNRFEGQGSFTDSTGLVWMGEFHGRAALGLRLKHNN</sequence>
<dbReference type="PANTHER" id="PTHR46917">
    <property type="entry name" value="MORN REPEAT-CONTAINING PROTEIN 2"/>
    <property type="match status" value="1"/>
</dbReference>
<dbReference type="SUPFAM" id="SSF82185">
    <property type="entry name" value="Histone H3 K4-specific methyltransferase SET7/9 N-terminal domain"/>
    <property type="match status" value="1"/>
</dbReference>
<dbReference type="PANTHER" id="PTHR46917:SF1">
    <property type="entry name" value="MORN REPEAT-CONTAINING PROTEIN 2"/>
    <property type="match status" value="1"/>
</dbReference>
<evidence type="ECO:0000313" key="3">
    <source>
        <dbReference type="Proteomes" id="UP001497482"/>
    </source>
</evidence>
<reference evidence="2 3" key="1">
    <citation type="submission" date="2024-04" db="EMBL/GenBank/DDBJ databases">
        <authorList>
            <person name="Waldvogel A.-M."/>
            <person name="Schoenle A."/>
        </authorList>
    </citation>
    <scope>NUCLEOTIDE SEQUENCE [LARGE SCALE GENOMIC DNA]</scope>
</reference>
<dbReference type="Pfam" id="PF02493">
    <property type="entry name" value="MORN"/>
    <property type="match status" value="3"/>
</dbReference>